<feature type="repeat" description="LDL-receptor class B" evidence="6">
    <location>
        <begin position="54"/>
        <end position="98"/>
    </location>
</feature>
<evidence type="ECO:0000313" key="7">
    <source>
        <dbReference type="EMBL" id="CEK61242.1"/>
    </source>
</evidence>
<keyword evidence="2" id="KW-0732">Signal</keyword>
<dbReference type="SUPFAM" id="SSF63825">
    <property type="entry name" value="YWTD domain"/>
    <property type="match status" value="1"/>
</dbReference>
<dbReference type="PROSITE" id="PS51120">
    <property type="entry name" value="LDLRB"/>
    <property type="match status" value="2"/>
</dbReference>
<dbReference type="FunFam" id="2.120.10.30:FF:000241">
    <property type="entry name" value="Low-density lipoprotein receptor-related protein 6"/>
    <property type="match status" value="1"/>
</dbReference>
<dbReference type="GO" id="GO:0060070">
    <property type="term" value="P:canonical Wnt signaling pathway"/>
    <property type="evidence" value="ECO:0007669"/>
    <property type="project" value="TreeGrafter"/>
</dbReference>
<dbReference type="InterPro" id="IPR050778">
    <property type="entry name" value="Cueball_EGF_LRP_Nidogen"/>
</dbReference>
<dbReference type="PANTHER" id="PTHR46513:SF37">
    <property type="entry name" value="LDL RECEPTOR RELATED PROTEIN 1-RELATED"/>
    <property type="match status" value="1"/>
</dbReference>
<proteinExistence type="predicted"/>
<dbReference type="InterPro" id="IPR011042">
    <property type="entry name" value="6-blade_b-propeller_TolB-like"/>
</dbReference>
<evidence type="ECO:0000256" key="1">
    <source>
        <dbReference type="ARBA" id="ARBA00022536"/>
    </source>
</evidence>
<dbReference type="AlphaFoldDB" id="A0A0B6YYM7"/>
<keyword evidence="4" id="KW-1015">Disulfide bond</keyword>
<reference evidence="7" key="1">
    <citation type="submission" date="2014-12" db="EMBL/GenBank/DDBJ databases">
        <title>Insight into the proteome of Arion vulgaris.</title>
        <authorList>
            <person name="Aradska J."/>
            <person name="Bulat T."/>
            <person name="Smidak R."/>
            <person name="Sarate P."/>
            <person name="Gangsoo J."/>
            <person name="Sialana F."/>
            <person name="Bilban M."/>
            <person name="Lubec G."/>
        </authorList>
    </citation>
    <scope>NUCLEOTIDE SEQUENCE</scope>
    <source>
        <tissue evidence="7">Skin</tissue>
    </source>
</reference>
<keyword evidence="5" id="KW-0325">Glycoprotein</keyword>
<evidence type="ECO:0000256" key="2">
    <source>
        <dbReference type="ARBA" id="ARBA00022729"/>
    </source>
</evidence>
<dbReference type="GO" id="GO:0005886">
    <property type="term" value="C:plasma membrane"/>
    <property type="evidence" value="ECO:0007669"/>
    <property type="project" value="TreeGrafter"/>
</dbReference>
<dbReference type="InterPro" id="IPR000033">
    <property type="entry name" value="LDLR_classB_rpt"/>
</dbReference>
<evidence type="ECO:0000256" key="4">
    <source>
        <dbReference type="ARBA" id="ARBA00023157"/>
    </source>
</evidence>
<evidence type="ECO:0000256" key="3">
    <source>
        <dbReference type="ARBA" id="ARBA00022737"/>
    </source>
</evidence>
<dbReference type="PANTHER" id="PTHR46513">
    <property type="entry name" value="VITELLOGENIN RECEPTOR-LIKE PROTEIN-RELATED-RELATED"/>
    <property type="match status" value="1"/>
</dbReference>
<dbReference type="Pfam" id="PF00058">
    <property type="entry name" value="Ldl_recept_b"/>
    <property type="match status" value="2"/>
</dbReference>
<dbReference type="SMART" id="SM00135">
    <property type="entry name" value="LY"/>
    <property type="match status" value="3"/>
</dbReference>
<dbReference type="GO" id="GO:0017147">
    <property type="term" value="F:Wnt-protein binding"/>
    <property type="evidence" value="ECO:0007669"/>
    <property type="project" value="TreeGrafter"/>
</dbReference>
<evidence type="ECO:0000256" key="6">
    <source>
        <dbReference type="PROSITE-ProRule" id="PRU00461"/>
    </source>
</evidence>
<dbReference type="Gene3D" id="2.120.10.30">
    <property type="entry name" value="TolB, C-terminal domain"/>
    <property type="match status" value="1"/>
</dbReference>
<evidence type="ECO:0000256" key="5">
    <source>
        <dbReference type="ARBA" id="ARBA00023180"/>
    </source>
</evidence>
<feature type="repeat" description="LDL-receptor class B" evidence="6">
    <location>
        <begin position="10"/>
        <end position="53"/>
    </location>
</feature>
<accession>A0A0B6YYM7</accession>
<feature type="non-terminal residue" evidence="7">
    <location>
        <position position="1"/>
    </location>
</feature>
<name>A0A0B6YYM7_9EUPU</name>
<gene>
    <name evidence="7" type="primary">ORF41717</name>
</gene>
<organism evidence="7">
    <name type="scientific">Arion vulgaris</name>
    <dbReference type="NCBI Taxonomy" id="1028688"/>
    <lineage>
        <taxon>Eukaryota</taxon>
        <taxon>Metazoa</taxon>
        <taxon>Spiralia</taxon>
        <taxon>Lophotrochozoa</taxon>
        <taxon>Mollusca</taxon>
        <taxon>Gastropoda</taxon>
        <taxon>Heterobranchia</taxon>
        <taxon>Euthyneura</taxon>
        <taxon>Panpulmonata</taxon>
        <taxon>Eupulmonata</taxon>
        <taxon>Stylommatophora</taxon>
        <taxon>Helicina</taxon>
        <taxon>Arionoidea</taxon>
        <taxon>Arionidae</taxon>
        <taxon>Arion</taxon>
    </lineage>
</organism>
<feature type="non-terminal residue" evidence="7">
    <location>
        <position position="155"/>
    </location>
</feature>
<protein>
    <submittedName>
        <fullName evidence="7">Uncharacterized protein</fullName>
    </submittedName>
</protein>
<keyword evidence="1" id="KW-0245">EGF-like domain</keyword>
<dbReference type="EMBL" id="HACG01014377">
    <property type="protein sequence ID" value="CEK61242.1"/>
    <property type="molecule type" value="Transcribed_RNA"/>
</dbReference>
<dbReference type="GO" id="GO:0042813">
    <property type="term" value="F:Wnt receptor activity"/>
    <property type="evidence" value="ECO:0007669"/>
    <property type="project" value="TreeGrafter"/>
</dbReference>
<keyword evidence="3" id="KW-0677">Repeat</keyword>
<sequence length="155" mass="17874">RALVVDPNSGWMYWTDWGHIPKIEKCGMNGQHRSTIVTKHIAWPNGLTIDYVQQRLYWTDAKLHTIGSSDMSGDNYKLILKNHRNLGHPFAITVFEDYLYWTDWISNSVCKINKFGHGNISTIAMDLKTPLDIHVYHIYRQPIVKKQCGENNGGC</sequence>